<reference evidence="13 14" key="1">
    <citation type="submission" date="2018-08" db="EMBL/GenBank/DDBJ databases">
        <title>Genome and evolution of the arbuscular mycorrhizal fungus Diversispora epigaea (formerly Glomus versiforme) and its bacterial endosymbionts.</title>
        <authorList>
            <person name="Sun X."/>
            <person name="Fei Z."/>
            <person name="Harrison M."/>
        </authorList>
    </citation>
    <scope>NUCLEOTIDE SEQUENCE [LARGE SCALE GENOMIC DNA]</scope>
    <source>
        <strain evidence="13 14">IT104</strain>
    </source>
</reference>
<evidence type="ECO:0000256" key="1">
    <source>
        <dbReference type="ARBA" id="ARBA00004613"/>
    </source>
</evidence>
<evidence type="ECO:0000256" key="11">
    <source>
        <dbReference type="ARBA" id="ARBA00041912"/>
    </source>
</evidence>
<comment type="caution">
    <text evidence="13">The sequence shown here is derived from an EMBL/GenBank/DDBJ whole genome shotgun (WGS) entry which is preliminary data.</text>
</comment>
<keyword evidence="14" id="KW-1185">Reference proteome</keyword>
<dbReference type="OrthoDB" id="255819at2759"/>
<dbReference type="GO" id="GO:0004167">
    <property type="term" value="F:dopachrome isomerase activity"/>
    <property type="evidence" value="ECO:0007669"/>
    <property type="project" value="UniProtKB-EC"/>
</dbReference>
<evidence type="ECO:0000256" key="7">
    <source>
        <dbReference type="ARBA" id="ARBA00036823"/>
    </source>
</evidence>
<dbReference type="SUPFAM" id="SSF55331">
    <property type="entry name" value="Tautomerase/MIF"/>
    <property type="match status" value="1"/>
</dbReference>
<evidence type="ECO:0000256" key="2">
    <source>
        <dbReference type="ARBA" id="ARBA00005851"/>
    </source>
</evidence>
<dbReference type="Pfam" id="PF01187">
    <property type="entry name" value="MIF"/>
    <property type="match status" value="1"/>
</dbReference>
<dbReference type="EC" id="5.3.2.1" evidence="9"/>
<dbReference type="PANTHER" id="PTHR11954">
    <property type="entry name" value="D-DOPACHROME DECARBOXYLASE"/>
    <property type="match status" value="1"/>
</dbReference>
<sequence length="118" mass="13279">MPVIEVKTNVKVQNHHEFLTELSTLIADLLDRTVAVTWASLEDCKSLYFASNNDPAYIVRVKSVFTIDLEHNKETSKKLSEFFYNKLGAPNDRGIIFFADPGKENCGWNGTTLVALDV</sequence>
<dbReference type="InterPro" id="IPR014347">
    <property type="entry name" value="Tautomerase/MIF_sf"/>
</dbReference>
<evidence type="ECO:0000256" key="3">
    <source>
        <dbReference type="ARBA" id="ARBA00022514"/>
    </source>
</evidence>
<comment type="subcellular location">
    <subcellularLocation>
        <location evidence="1">Secreted</location>
    </subcellularLocation>
</comment>
<evidence type="ECO:0000256" key="10">
    <source>
        <dbReference type="ARBA" id="ARBA00041631"/>
    </source>
</evidence>
<dbReference type="PANTHER" id="PTHR11954:SF6">
    <property type="entry name" value="MACROPHAGE MIGRATION INHIBITORY FACTOR"/>
    <property type="match status" value="1"/>
</dbReference>
<evidence type="ECO:0000256" key="4">
    <source>
        <dbReference type="ARBA" id="ARBA00022525"/>
    </source>
</evidence>
<evidence type="ECO:0000256" key="5">
    <source>
        <dbReference type="ARBA" id="ARBA00023235"/>
    </source>
</evidence>
<dbReference type="EC" id="5.3.3.12" evidence="8"/>
<protein>
    <recommendedName>
        <fullName evidence="12">L-dopachrome isomerase</fullName>
        <ecNumber evidence="9">5.3.2.1</ecNumber>
        <ecNumber evidence="8">5.3.3.12</ecNumber>
    </recommendedName>
    <alternativeName>
        <fullName evidence="10">L-dopachrome tautomerase</fullName>
    </alternativeName>
    <alternativeName>
        <fullName evidence="11">Phenylpyruvate tautomerase</fullName>
    </alternativeName>
</protein>
<organism evidence="13 14">
    <name type="scientific">Diversispora epigaea</name>
    <dbReference type="NCBI Taxonomy" id="1348612"/>
    <lineage>
        <taxon>Eukaryota</taxon>
        <taxon>Fungi</taxon>
        <taxon>Fungi incertae sedis</taxon>
        <taxon>Mucoromycota</taxon>
        <taxon>Glomeromycotina</taxon>
        <taxon>Glomeromycetes</taxon>
        <taxon>Diversisporales</taxon>
        <taxon>Diversisporaceae</taxon>
        <taxon>Diversispora</taxon>
    </lineage>
</organism>
<dbReference type="GO" id="GO:0005615">
    <property type="term" value="C:extracellular space"/>
    <property type="evidence" value="ECO:0007669"/>
    <property type="project" value="UniProtKB-KW"/>
</dbReference>
<evidence type="ECO:0000256" key="9">
    <source>
        <dbReference type="ARBA" id="ARBA00039086"/>
    </source>
</evidence>
<dbReference type="Gene3D" id="3.30.429.10">
    <property type="entry name" value="Macrophage Migration Inhibitory Factor"/>
    <property type="match status" value="1"/>
</dbReference>
<dbReference type="InterPro" id="IPR001398">
    <property type="entry name" value="Macrophage_inhib_fac"/>
</dbReference>
<gene>
    <name evidence="13" type="ORF">Glove_130g11</name>
</gene>
<keyword evidence="3" id="KW-0202">Cytokine</keyword>
<proteinExistence type="inferred from homology"/>
<dbReference type="GO" id="GO:0050178">
    <property type="term" value="F:phenylpyruvate tautomerase activity"/>
    <property type="evidence" value="ECO:0007669"/>
    <property type="project" value="UniProtKB-EC"/>
</dbReference>
<keyword evidence="4" id="KW-0964">Secreted</keyword>
<accession>A0A397J855</accession>
<comment type="catalytic activity">
    <reaction evidence="7">
        <text>L-dopachrome = 5,6-dihydroxyindole-2-carboxylate</text>
        <dbReference type="Rhea" id="RHEA:13041"/>
        <dbReference type="ChEBI" id="CHEBI:16875"/>
        <dbReference type="ChEBI" id="CHEBI:57509"/>
        <dbReference type="EC" id="5.3.3.12"/>
    </reaction>
</comment>
<evidence type="ECO:0000256" key="8">
    <source>
        <dbReference type="ARBA" id="ARBA00038932"/>
    </source>
</evidence>
<dbReference type="AlphaFoldDB" id="A0A397J855"/>
<comment type="catalytic activity">
    <reaction evidence="6">
        <text>3-phenylpyruvate = enol-phenylpyruvate</text>
        <dbReference type="Rhea" id="RHEA:17097"/>
        <dbReference type="ChEBI" id="CHEBI:16815"/>
        <dbReference type="ChEBI" id="CHEBI:18005"/>
        <dbReference type="EC" id="5.3.2.1"/>
    </reaction>
</comment>
<dbReference type="EMBL" id="PQFF01000121">
    <property type="protein sequence ID" value="RHZ80960.1"/>
    <property type="molecule type" value="Genomic_DNA"/>
</dbReference>
<dbReference type="STRING" id="1348612.A0A397J855"/>
<dbReference type="Proteomes" id="UP000266861">
    <property type="component" value="Unassembled WGS sequence"/>
</dbReference>
<evidence type="ECO:0000256" key="12">
    <source>
        <dbReference type="ARBA" id="ARBA00042730"/>
    </source>
</evidence>
<evidence type="ECO:0000256" key="6">
    <source>
        <dbReference type="ARBA" id="ARBA00036735"/>
    </source>
</evidence>
<name>A0A397J855_9GLOM</name>
<keyword evidence="5" id="KW-0413">Isomerase</keyword>
<evidence type="ECO:0000313" key="13">
    <source>
        <dbReference type="EMBL" id="RHZ80960.1"/>
    </source>
</evidence>
<comment type="similarity">
    <text evidence="2">Belongs to the MIF family.</text>
</comment>
<evidence type="ECO:0000313" key="14">
    <source>
        <dbReference type="Proteomes" id="UP000266861"/>
    </source>
</evidence>